<evidence type="ECO:0000313" key="4">
    <source>
        <dbReference type="EMBL" id="NKY13359.1"/>
    </source>
</evidence>
<dbReference type="InterPro" id="IPR002563">
    <property type="entry name" value="Flavin_Rdtase-like_dom"/>
</dbReference>
<evidence type="ECO:0000313" key="5">
    <source>
        <dbReference type="Proteomes" id="UP000570003"/>
    </source>
</evidence>
<evidence type="ECO:0000259" key="3">
    <source>
        <dbReference type="SMART" id="SM00903"/>
    </source>
</evidence>
<evidence type="ECO:0000256" key="1">
    <source>
        <dbReference type="ARBA" id="ARBA00023002"/>
    </source>
</evidence>
<dbReference type="GO" id="GO:0006208">
    <property type="term" value="P:pyrimidine nucleobase catabolic process"/>
    <property type="evidence" value="ECO:0007669"/>
    <property type="project" value="TreeGrafter"/>
</dbReference>
<dbReference type="GO" id="GO:0042602">
    <property type="term" value="F:riboflavin reductase (NADPH) activity"/>
    <property type="evidence" value="ECO:0007669"/>
    <property type="project" value="TreeGrafter"/>
</dbReference>
<dbReference type="PANTHER" id="PTHR30466:SF1">
    <property type="entry name" value="FMN REDUCTASE (NADH) RUTF"/>
    <property type="match status" value="1"/>
</dbReference>
<evidence type="ECO:0000256" key="2">
    <source>
        <dbReference type="SAM" id="MobiDB-lite"/>
    </source>
</evidence>
<accession>A0AA44IC70</accession>
<dbReference type="Pfam" id="PF01613">
    <property type="entry name" value="Flavin_Reduct"/>
    <property type="match status" value="1"/>
</dbReference>
<dbReference type="Proteomes" id="UP000570003">
    <property type="component" value="Unassembled WGS sequence"/>
</dbReference>
<dbReference type="Gene3D" id="2.30.110.10">
    <property type="entry name" value="Electron Transport, Fmn-binding Protein, Chain A"/>
    <property type="match status" value="1"/>
</dbReference>
<proteinExistence type="predicted"/>
<dbReference type="InterPro" id="IPR012349">
    <property type="entry name" value="Split_barrel_FMN-bd"/>
</dbReference>
<keyword evidence="1" id="KW-0560">Oxidoreductase</keyword>
<gene>
    <name evidence="4" type="ORF">HGA06_03990</name>
</gene>
<name>A0AA44IC70_STRE0</name>
<dbReference type="EMBL" id="JAAXOU010000022">
    <property type="protein sequence ID" value="NKY13359.1"/>
    <property type="molecule type" value="Genomic_DNA"/>
</dbReference>
<dbReference type="SMART" id="SM00903">
    <property type="entry name" value="Flavin_Reduct"/>
    <property type="match status" value="1"/>
</dbReference>
<feature type="region of interest" description="Disordered" evidence="2">
    <location>
        <begin position="1"/>
        <end position="21"/>
    </location>
</feature>
<dbReference type="RefSeq" id="WP_168437631.1">
    <property type="nucleotide sequence ID" value="NZ_JAAXOU010000022.1"/>
</dbReference>
<reference evidence="4 5" key="1">
    <citation type="submission" date="2020-04" db="EMBL/GenBank/DDBJ databases">
        <title>MicrobeNet Type strains.</title>
        <authorList>
            <person name="Nicholson A.C."/>
        </authorList>
    </citation>
    <scope>NUCLEOTIDE SEQUENCE [LARGE SCALE GENOMIC DNA]</scope>
    <source>
        <strain evidence="4 5">DSM 40738</strain>
    </source>
</reference>
<dbReference type="AlphaFoldDB" id="A0AA44IC70"/>
<keyword evidence="5" id="KW-1185">Reference proteome</keyword>
<feature type="domain" description="Flavin reductase like" evidence="3">
    <location>
        <begin position="33"/>
        <end position="177"/>
    </location>
</feature>
<sequence>MRQVTTGAPRGGRDGPAPITAPQAGKESCLDFYARLASGVTVVTVQGPDGPAGSTVSAVTSLSADPPLLLVCMGTGSRTLSVIEERGRFAVNLLPQSQRARAKLFADPRIGSAERFAEVDHRRVLAVPVLEDVLGWSVCLTEDIRRYGDHCLVVGRIAAVRTAVGRPLLWHGRSFHTLADEGVPLSAATDDRPPLEEA</sequence>
<organism evidence="4 5">
    <name type="scientific">Streptomyces somaliensis (strain ATCC 33201 / DSM 40738 / JCM 12659 / KCTC 9044 / NCTC 11332 / NRRL B-12077 / IP 733)</name>
    <dbReference type="NCBI Taxonomy" id="1134445"/>
    <lineage>
        <taxon>Bacteria</taxon>
        <taxon>Bacillati</taxon>
        <taxon>Actinomycetota</taxon>
        <taxon>Actinomycetes</taxon>
        <taxon>Kitasatosporales</taxon>
        <taxon>Streptomycetaceae</taxon>
        <taxon>Streptomyces</taxon>
    </lineage>
</organism>
<dbReference type="GO" id="GO:0010181">
    <property type="term" value="F:FMN binding"/>
    <property type="evidence" value="ECO:0007669"/>
    <property type="project" value="InterPro"/>
</dbReference>
<dbReference type="PANTHER" id="PTHR30466">
    <property type="entry name" value="FLAVIN REDUCTASE"/>
    <property type="match status" value="1"/>
</dbReference>
<dbReference type="InterPro" id="IPR050268">
    <property type="entry name" value="NADH-dep_flavin_reductase"/>
</dbReference>
<comment type="caution">
    <text evidence="4">The sequence shown here is derived from an EMBL/GenBank/DDBJ whole genome shotgun (WGS) entry which is preliminary data.</text>
</comment>
<dbReference type="SUPFAM" id="SSF50475">
    <property type="entry name" value="FMN-binding split barrel"/>
    <property type="match status" value="1"/>
</dbReference>
<protein>
    <submittedName>
        <fullName evidence="4">Flavin reductase</fullName>
    </submittedName>
</protein>